<dbReference type="Pfam" id="PF13831">
    <property type="entry name" value="PHD_2"/>
    <property type="match status" value="1"/>
</dbReference>
<dbReference type="EC" id="1.14.11.66" evidence="4"/>
<dbReference type="Pfam" id="PF18104">
    <property type="entry name" value="Tudor_2"/>
    <property type="match status" value="2"/>
</dbReference>
<dbReference type="InterPro" id="IPR034732">
    <property type="entry name" value="EPHD"/>
</dbReference>
<evidence type="ECO:0000256" key="6">
    <source>
        <dbReference type="ARBA" id="ARBA00022737"/>
    </source>
</evidence>
<evidence type="ECO:0000259" key="24">
    <source>
        <dbReference type="PROSITE" id="PS50966"/>
    </source>
</evidence>
<dbReference type="InterPro" id="IPR011011">
    <property type="entry name" value="Znf_FYVE_PHD"/>
</dbReference>
<evidence type="ECO:0000259" key="25">
    <source>
        <dbReference type="PROSITE" id="PS51183"/>
    </source>
</evidence>
<keyword evidence="29" id="KW-1185">Reference proteome</keyword>
<name>A0A9L0KDX7_EQUAS</name>
<dbReference type="InterPro" id="IPR047483">
    <property type="entry name" value="Tudor_KDM4B_rpt1"/>
</dbReference>
<keyword evidence="8" id="KW-0862">Zinc</keyword>
<dbReference type="GO" id="GO:0000785">
    <property type="term" value="C:chromatin"/>
    <property type="evidence" value="ECO:0007669"/>
    <property type="project" value="TreeGrafter"/>
</dbReference>
<dbReference type="AlphaFoldDB" id="A0A9L0KDX7"/>
<comment type="catalytic activity">
    <reaction evidence="17">
        <text>N(6),N(6),N(6)-trimethyl-L-lysyl(9)-[histone H3] + 2 2-oxoglutarate + 2 O2 = N(6)-methyl-L-lysyl(9)-[histone H3] + 2 formaldehyde + 2 succinate + 2 CO2</text>
        <dbReference type="Rhea" id="RHEA:60200"/>
        <dbReference type="Rhea" id="RHEA-COMP:15538"/>
        <dbReference type="Rhea" id="RHEA-COMP:15542"/>
        <dbReference type="ChEBI" id="CHEBI:15379"/>
        <dbReference type="ChEBI" id="CHEBI:16526"/>
        <dbReference type="ChEBI" id="CHEBI:16810"/>
        <dbReference type="ChEBI" id="CHEBI:16842"/>
        <dbReference type="ChEBI" id="CHEBI:30031"/>
        <dbReference type="ChEBI" id="CHEBI:61929"/>
        <dbReference type="ChEBI" id="CHEBI:61961"/>
        <dbReference type="EC" id="1.14.11.66"/>
    </reaction>
</comment>
<dbReference type="GO" id="GO:0010468">
    <property type="term" value="P:regulation of gene expression"/>
    <property type="evidence" value="ECO:0007669"/>
    <property type="project" value="TreeGrafter"/>
</dbReference>
<dbReference type="InterPro" id="IPR003349">
    <property type="entry name" value="JmjN"/>
</dbReference>
<keyword evidence="5" id="KW-0479">Metal-binding</keyword>
<reference evidence="28 29" key="1">
    <citation type="journal article" date="2020" name="Nat. Commun.">
        <title>Donkey genomes provide new insights into domestication and selection for coat color.</title>
        <authorList>
            <person name="Wang"/>
            <person name="C."/>
            <person name="Li"/>
            <person name="H."/>
            <person name="Guo"/>
            <person name="Y."/>
            <person name="Huang"/>
            <person name="J."/>
            <person name="Sun"/>
            <person name="Y."/>
            <person name="Min"/>
            <person name="J."/>
            <person name="Wang"/>
            <person name="J."/>
            <person name="Fang"/>
            <person name="X."/>
            <person name="Zhao"/>
            <person name="Z."/>
            <person name="Wang"/>
            <person name="S."/>
            <person name="Zhang"/>
            <person name="Y."/>
            <person name="Liu"/>
            <person name="Q."/>
            <person name="Jiang"/>
            <person name="Q."/>
            <person name="Wang"/>
            <person name="X."/>
            <person name="Guo"/>
            <person name="Y."/>
            <person name="Yang"/>
            <person name="C."/>
            <person name="Wang"/>
            <person name="Y."/>
            <person name="Tian"/>
            <person name="F."/>
            <person name="Zhuang"/>
            <person name="G."/>
            <person name="Fan"/>
            <person name="Y."/>
            <person name="Gao"/>
            <person name="Q."/>
            <person name="Li"/>
            <person name="Y."/>
            <person name="Ju"/>
            <person name="Z."/>
            <person name="Li"/>
            <person name="J."/>
            <person name="Li"/>
            <person name="R."/>
            <person name="Hou"/>
            <person name="M."/>
            <person name="Yang"/>
            <person name="G."/>
            <person name="Liu"/>
            <person name="G."/>
            <person name="Liu"/>
            <person name="W."/>
            <person name="Guo"/>
            <person name="J."/>
            <person name="Pan"/>
            <person name="S."/>
            <person name="Fan"/>
            <person name="G."/>
            <person name="Zhang"/>
            <person name="W."/>
            <person name="Zhang"/>
            <person name="R."/>
            <person name="Yu"/>
            <person name="J."/>
            <person name="Zhang"/>
            <person name="X."/>
            <person name="Yin"/>
            <person name="Q."/>
            <person name="Ji"/>
            <person name="C."/>
            <person name="Jin"/>
            <person name="Y."/>
            <person name="Yue"/>
            <person name="G."/>
            <person name="Liu"/>
            <person name="M."/>
            <person name="Xu"/>
            <person name="J."/>
            <person name="Liu"/>
            <person name="S."/>
            <person name="Jordana"/>
            <person name="J."/>
            <person name="Noce"/>
            <person name="A."/>
            <person name="Amills"/>
            <person name="M."/>
            <person name="Wu"/>
            <person name="D.D."/>
            <person name="Li"/>
            <person name="S."/>
            <person name="Zhou"/>
            <person name="X. and Zhong"/>
            <person name="J."/>
        </authorList>
    </citation>
    <scope>NUCLEOTIDE SEQUENCE [LARGE SCALE GENOMIC DNA]</scope>
</reference>
<evidence type="ECO:0000256" key="4">
    <source>
        <dbReference type="ARBA" id="ARBA00012900"/>
    </source>
</evidence>
<keyword evidence="14" id="KW-0805">Transcription regulation</keyword>
<keyword evidence="10" id="KW-0223">Dioxygenase</keyword>
<evidence type="ECO:0000256" key="3">
    <source>
        <dbReference type="ARBA" id="ARBA00009711"/>
    </source>
</evidence>
<dbReference type="Gene3D" id="2.30.30.140">
    <property type="match status" value="1"/>
</dbReference>
<evidence type="ECO:0000256" key="8">
    <source>
        <dbReference type="ARBA" id="ARBA00022833"/>
    </source>
</evidence>
<dbReference type="SMART" id="SM00545">
    <property type="entry name" value="JmjN"/>
    <property type="match status" value="1"/>
</dbReference>
<dbReference type="PANTHER" id="PTHR10694">
    <property type="entry name" value="LYSINE-SPECIFIC DEMETHYLASE"/>
    <property type="match status" value="1"/>
</dbReference>
<evidence type="ECO:0000256" key="7">
    <source>
        <dbReference type="ARBA" id="ARBA00022771"/>
    </source>
</evidence>
<keyword evidence="7 23" id="KW-0863">Zinc-finger</keyword>
<keyword evidence="16" id="KW-0539">Nucleus</keyword>
<keyword evidence="11" id="KW-0007">Acetylation</keyword>
<dbReference type="InterPro" id="IPR003347">
    <property type="entry name" value="JmjC_dom"/>
</dbReference>
<dbReference type="PROSITE" id="PS51184">
    <property type="entry name" value="JMJC"/>
    <property type="match status" value="1"/>
</dbReference>
<evidence type="ECO:0000256" key="14">
    <source>
        <dbReference type="ARBA" id="ARBA00023015"/>
    </source>
</evidence>
<dbReference type="PROSITE" id="PS51183">
    <property type="entry name" value="JMJN"/>
    <property type="match status" value="1"/>
</dbReference>
<feature type="domain" description="JmjN" evidence="25">
    <location>
        <begin position="15"/>
        <end position="57"/>
    </location>
</feature>
<feature type="domain" description="PHD-type" evidence="27">
    <location>
        <begin position="559"/>
        <end position="698"/>
    </location>
</feature>
<dbReference type="SUPFAM" id="SSF51197">
    <property type="entry name" value="Clavaminate synthase-like"/>
    <property type="match status" value="1"/>
</dbReference>
<dbReference type="Ensembl" id="ENSEAST00005081564.1">
    <property type="protein sequence ID" value="ENSEASP00005060707.1"/>
    <property type="gene ID" value="ENSEASG00005022572.2"/>
</dbReference>
<dbReference type="PANTHER" id="PTHR10694:SF30">
    <property type="entry name" value="LYSINE-SPECIFIC DEMETHYLASE 4B"/>
    <property type="match status" value="1"/>
</dbReference>
<dbReference type="FunFam" id="3.10.330.70:FF:000001">
    <property type="entry name" value="Putative lysine-specific demethylase 4a"/>
    <property type="match status" value="1"/>
</dbReference>
<feature type="domain" description="SWIM-type" evidence="24">
    <location>
        <begin position="645"/>
        <end position="684"/>
    </location>
</feature>
<evidence type="ECO:0000256" key="21">
    <source>
        <dbReference type="ARBA" id="ARBA00080011"/>
    </source>
</evidence>
<accession>A0A9L0KDX7</accession>
<evidence type="ECO:0000256" key="5">
    <source>
        <dbReference type="ARBA" id="ARBA00022723"/>
    </source>
</evidence>
<organism evidence="28 29">
    <name type="scientific">Equus asinus</name>
    <name type="common">Donkey</name>
    <name type="synonym">Equus africanus asinus</name>
    <dbReference type="NCBI Taxonomy" id="9793"/>
    <lineage>
        <taxon>Eukaryota</taxon>
        <taxon>Metazoa</taxon>
        <taxon>Chordata</taxon>
        <taxon>Craniata</taxon>
        <taxon>Vertebrata</taxon>
        <taxon>Euteleostomi</taxon>
        <taxon>Mammalia</taxon>
        <taxon>Eutheria</taxon>
        <taxon>Laurasiatheria</taxon>
        <taxon>Perissodactyla</taxon>
        <taxon>Equidae</taxon>
        <taxon>Equus</taxon>
    </lineage>
</organism>
<dbReference type="FunFam" id="2.60.120.650:FF:000003">
    <property type="entry name" value="Lysine-specific demethylase 4D"/>
    <property type="match status" value="1"/>
</dbReference>
<comment type="function">
    <text evidence="18">Histone demethylase that specifically demethylates 'Lys-9' of histone H3, thereby playing a role in histone code. Does not demethylate histone H3 'Lys-4', H3 'Lys-27', H3 'Lys-36' nor H4 'Lys-20'. Only able to demethylate trimethylated H3 'Lys-9', with a weaker activity than KDM4A, KDM4C and KDM4D. Demethylation of Lys residue generates formaldehyde and succinate. Plays a critical role in the development of the central nervous system (CNS).</text>
</comment>
<dbReference type="Gene3D" id="3.30.40.10">
    <property type="entry name" value="Zinc/RING finger domain, C3HC4 (zinc finger)"/>
    <property type="match status" value="1"/>
</dbReference>
<dbReference type="FunFam" id="3.30.40.10:FF:000029">
    <property type="entry name" value="lysine-specific demethylase 4C isoform X1"/>
    <property type="match status" value="1"/>
</dbReference>
<evidence type="ECO:0000256" key="2">
    <source>
        <dbReference type="ARBA" id="ARBA00004123"/>
    </source>
</evidence>
<reference evidence="28" key="2">
    <citation type="submission" date="2025-08" db="UniProtKB">
        <authorList>
            <consortium name="Ensembl"/>
        </authorList>
    </citation>
    <scope>IDENTIFICATION</scope>
</reference>
<evidence type="ECO:0000256" key="12">
    <source>
        <dbReference type="ARBA" id="ARBA00023002"/>
    </source>
</evidence>
<evidence type="ECO:0000256" key="13">
    <source>
        <dbReference type="ARBA" id="ARBA00023004"/>
    </source>
</evidence>
<dbReference type="Pfam" id="PF02373">
    <property type="entry name" value="JmjC"/>
    <property type="match status" value="1"/>
</dbReference>
<dbReference type="Pfam" id="PF13832">
    <property type="entry name" value="zf-HC5HC2H_2"/>
    <property type="match status" value="1"/>
</dbReference>
<dbReference type="PROSITE" id="PS51805">
    <property type="entry name" value="EPHD"/>
    <property type="match status" value="1"/>
</dbReference>
<evidence type="ECO:0000313" key="29">
    <source>
        <dbReference type="Proteomes" id="UP000694387"/>
    </source>
</evidence>
<proteinExistence type="inferred from homology"/>
<dbReference type="SMART" id="SM00249">
    <property type="entry name" value="PHD"/>
    <property type="match status" value="2"/>
</dbReference>
<keyword evidence="9" id="KW-0156">Chromatin regulator</keyword>
<dbReference type="Gene3D" id="2.60.120.650">
    <property type="entry name" value="Cupin"/>
    <property type="match status" value="1"/>
</dbReference>
<evidence type="ECO:0000256" key="16">
    <source>
        <dbReference type="ARBA" id="ARBA00023242"/>
    </source>
</evidence>
<keyword evidence="6" id="KW-0677">Repeat</keyword>
<protein>
    <recommendedName>
        <fullName evidence="19">Lysine-specific demethylase 4B</fullName>
        <ecNumber evidence="4">1.14.11.66</ecNumber>
    </recommendedName>
    <alternativeName>
        <fullName evidence="20">JmjC domain-containing histone demethylation protein 3B</fullName>
    </alternativeName>
    <alternativeName>
        <fullName evidence="21">Jumonji domain-containing protein 2B</fullName>
    </alternativeName>
    <alternativeName>
        <fullName evidence="22">[histone H3]-trimethyl-L-lysine(9) demethylase 4B</fullName>
    </alternativeName>
</protein>
<dbReference type="CDD" id="cd20467">
    <property type="entry name" value="Tudor_JMJD2B_rpt2"/>
    <property type="match status" value="1"/>
</dbReference>
<evidence type="ECO:0000313" key="28">
    <source>
        <dbReference type="Ensembl" id="ENSEASP00005060707.1"/>
    </source>
</evidence>
<evidence type="ECO:0000256" key="20">
    <source>
        <dbReference type="ARBA" id="ARBA00076122"/>
    </source>
</evidence>
<evidence type="ECO:0000256" key="15">
    <source>
        <dbReference type="ARBA" id="ARBA00023163"/>
    </source>
</evidence>
<dbReference type="InterPro" id="IPR040477">
    <property type="entry name" value="KDM4-like_Tudor"/>
</dbReference>
<dbReference type="GO" id="GO:0005634">
    <property type="term" value="C:nucleus"/>
    <property type="evidence" value="ECO:0007669"/>
    <property type="project" value="UniProtKB-SubCell"/>
</dbReference>
<sequence>MGSEDHGAQNPSCKIMTFRPTMEEFKDFNKYVAYIESQGAHRAGLAKIIPPKEWKPRQTYDDIDDVVIPAPIQQVVTGQSGLFTQYNIQKKAMTVGEYRRLANSEKYCTPRHQDFDDLERKYWKNLTFVSPIYGADISGSLYDDDVAQWNIGNLRTILDMVERECGTIIEGVNTPYLYFGMWKTTFAWHTEDMDLYSINYLHFGEPKSWYAIPPEHGKRLERLAIGFFPGSSQGCDAFLRHKMTLISPIILKKYGIPFSRITQEAGEFMITFPYGYHAGFNHGFNCAESTNFATLRWIDYGKVATQCTCRKDMVKISMDVFVRVLQPERYELWKQGKDVTVLDHTRPTALSSPELSSWSASRASLKAKLLPRGLCACPARAWPTPQPCLLPDGTRAPEQGGGGLCAGGSGAAKWGPWHRGCSWQQKRGVRAWVPGADPPPALPPEALPFSGEDDVSDPEALRVPLALQWKSKAASFQAERKFNAAAALAEPYCAICTLFYPYSRTVSGLGVEGRARWLCGWRGKTRPLIPEMCFTSGGENTEPLPANSYIGDDGTSPLITCAKCCLQVHASCYGIRPELVNEGWTCSRCAAHAWTAVTRPGLAASWIHVICAIAVPEARFLNVMERHPVDISGIPEQRWKLKCVYCRKRMRKLSGACIQCSCEHCSTSFHVTCAHAAGVLMEPDDWPYVVSITCFKHKSGPHTLLRAVSLGQVVITKNRNGLYYRGRVIGATAQTFYEVNFDDGSYSDNLYPESITSRDCARLGPPPEGDFVELRWTDGNIYKARFISAVTSHIYQVEFEDGSQLTVKRGDLFTLDEELPKRVRSRLVSGWAAGGPEALSVP</sequence>
<evidence type="ECO:0000256" key="17">
    <source>
        <dbReference type="ARBA" id="ARBA00049349"/>
    </source>
</evidence>
<evidence type="ECO:0000256" key="18">
    <source>
        <dbReference type="ARBA" id="ARBA00054423"/>
    </source>
</evidence>
<dbReference type="GO" id="GO:0140684">
    <property type="term" value="F:histone H3K9me2/H3K9me3 demethylase activity"/>
    <property type="evidence" value="ECO:0007669"/>
    <property type="project" value="UniProtKB-EC"/>
</dbReference>
<evidence type="ECO:0000256" key="19">
    <source>
        <dbReference type="ARBA" id="ARBA00069270"/>
    </source>
</evidence>
<dbReference type="SMART" id="SM00558">
    <property type="entry name" value="JmjC"/>
    <property type="match status" value="1"/>
</dbReference>
<evidence type="ECO:0000256" key="10">
    <source>
        <dbReference type="ARBA" id="ARBA00022964"/>
    </source>
</evidence>
<dbReference type="InterPro" id="IPR002999">
    <property type="entry name" value="Tudor"/>
</dbReference>
<evidence type="ECO:0000256" key="23">
    <source>
        <dbReference type="PROSITE-ProRule" id="PRU00325"/>
    </source>
</evidence>
<dbReference type="InterPro" id="IPR007527">
    <property type="entry name" value="Znf_SWIM"/>
</dbReference>
<evidence type="ECO:0000256" key="1">
    <source>
        <dbReference type="ARBA" id="ARBA00001954"/>
    </source>
</evidence>
<feature type="domain" description="JmjC" evidence="26">
    <location>
        <begin position="146"/>
        <end position="309"/>
    </location>
</feature>
<evidence type="ECO:0000256" key="11">
    <source>
        <dbReference type="ARBA" id="ARBA00022990"/>
    </source>
</evidence>
<keyword evidence="13" id="KW-0408">Iron</keyword>
<comment type="similarity">
    <text evidence="3">Belongs to the JHDM3 histone demethylase family.</text>
</comment>
<comment type="cofactor">
    <cofactor evidence="1">
        <name>Fe(2+)</name>
        <dbReference type="ChEBI" id="CHEBI:29033"/>
    </cofactor>
</comment>
<dbReference type="InterPro" id="IPR019787">
    <property type="entry name" value="Znf_PHD-finger"/>
</dbReference>
<comment type="subcellular location">
    <subcellularLocation>
        <location evidence="2">Nucleus</location>
    </subcellularLocation>
</comment>
<evidence type="ECO:0000259" key="27">
    <source>
        <dbReference type="PROSITE" id="PS51805"/>
    </source>
</evidence>
<dbReference type="PROSITE" id="PS50966">
    <property type="entry name" value="ZF_SWIM"/>
    <property type="match status" value="1"/>
</dbReference>
<dbReference type="GeneTree" id="ENSGT00940000159248"/>
<dbReference type="Gene3D" id="3.10.330.70">
    <property type="match status" value="1"/>
</dbReference>
<evidence type="ECO:0000256" key="22">
    <source>
        <dbReference type="ARBA" id="ARBA00082446"/>
    </source>
</evidence>
<dbReference type="GO" id="GO:0008270">
    <property type="term" value="F:zinc ion binding"/>
    <property type="evidence" value="ECO:0007669"/>
    <property type="project" value="UniProtKB-KW"/>
</dbReference>
<evidence type="ECO:0000256" key="9">
    <source>
        <dbReference type="ARBA" id="ARBA00022853"/>
    </source>
</evidence>
<keyword evidence="12" id="KW-0560">Oxidoreductase</keyword>
<gene>
    <name evidence="28" type="primary">KDM4B</name>
</gene>
<reference evidence="28" key="3">
    <citation type="submission" date="2025-09" db="UniProtKB">
        <authorList>
            <consortium name="Ensembl"/>
        </authorList>
    </citation>
    <scope>IDENTIFICATION</scope>
</reference>
<dbReference type="InterPro" id="IPR001965">
    <property type="entry name" value="Znf_PHD"/>
</dbReference>
<dbReference type="Pfam" id="PF02375">
    <property type="entry name" value="JmjN"/>
    <property type="match status" value="1"/>
</dbReference>
<dbReference type="SUPFAM" id="SSF63748">
    <property type="entry name" value="Tudor/PWWP/MBT"/>
    <property type="match status" value="2"/>
</dbReference>
<dbReference type="CDD" id="cd20464">
    <property type="entry name" value="Tudor_JMJD2B_rpt1"/>
    <property type="match status" value="1"/>
</dbReference>
<dbReference type="SUPFAM" id="SSF57903">
    <property type="entry name" value="FYVE/PHD zinc finger"/>
    <property type="match status" value="1"/>
</dbReference>
<evidence type="ECO:0000259" key="26">
    <source>
        <dbReference type="PROSITE" id="PS51184"/>
    </source>
</evidence>
<dbReference type="Proteomes" id="UP000694387">
    <property type="component" value="Chromosome 20"/>
</dbReference>
<dbReference type="InterPro" id="IPR013083">
    <property type="entry name" value="Znf_RING/FYVE/PHD"/>
</dbReference>
<keyword evidence="15" id="KW-0804">Transcription</keyword>
<dbReference type="SMART" id="SM00333">
    <property type="entry name" value="TUDOR"/>
    <property type="match status" value="2"/>
</dbReference>